<reference evidence="1" key="1">
    <citation type="journal article" date="2012" name="PLoS Negl. Trop. Dis.">
        <title>A systematically improved high quality genome and transcriptome of the human blood fluke Schistosoma mansoni.</title>
        <authorList>
            <person name="Protasio A.V."/>
            <person name="Tsai I.J."/>
            <person name="Babbage A."/>
            <person name="Nichol S."/>
            <person name="Hunt M."/>
            <person name="Aslett M.A."/>
            <person name="De Silva N."/>
            <person name="Velarde G.S."/>
            <person name="Anderson T.J."/>
            <person name="Clark R.C."/>
            <person name="Davidson C."/>
            <person name="Dillon G.P."/>
            <person name="Holroyd N.E."/>
            <person name="LoVerde P.T."/>
            <person name="Lloyd C."/>
            <person name="McQuillan J."/>
            <person name="Oliveira G."/>
            <person name="Otto T.D."/>
            <person name="Parker-Manuel S.J."/>
            <person name="Quail M.A."/>
            <person name="Wilson R.A."/>
            <person name="Zerlotini A."/>
            <person name="Dunne D.W."/>
            <person name="Berriman M."/>
        </authorList>
    </citation>
    <scope>NUCLEOTIDE SEQUENCE [LARGE SCALE GENOMIC DNA]</scope>
    <source>
        <strain evidence="1">Puerto Rican</strain>
    </source>
</reference>
<accession>G4M0M1</accession>
<protein>
    <submittedName>
        <fullName evidence="2">Phage protein</fullName>
    </submittedName>
</protein>
<dbReference type="InParanoid" id="G4M0M1"/>
<name>G4M0M1_SCHMA</name>
<dbReference type="CTD" id="8350485"/>
<dbReference type="WBParaSite" id="Smp_096050.1">
    <property type="protein sequence ID" value="Smp_096050.1"/>
    <property type="gene ID" value="Smp_096050"/>
</dbReference>
<dbReference type="AlphaFoldDB" id="G4M0M1"/>
<reference evidence="2" key="2">
    <citation type="submission" date="2018-12" db="UniProtKB">
        <authorList>
            <consortium name="WormBaseParasite"/>
        </authorList>
    </citation>
    <scope>IDENTIFICATION</scope>
    <source>
        <strain evidence="2">Puerto Rican</strain>
    </source>
</reference>
<proteinExistence type="predicted"/>
<dbReference type="RefSeq" id="XP_018647038.1">
    <property type="nucleotide sequence ID" value="XM_018794475.1"/>
</dbReference>
<sequence length="85" mass="9594">MPKKIAFEFLDGSVAIKEYLNSFAMVEGVPVTIIKKTTQYWRNMKASKIKLNLVCSSPTSVSQGYFLPHKQLYKNTLKGIHGNSK</sequence>
<dbReference type="GeneID" id="8350485"/>
<evidence type="ECO:0000313" key="1">
    <source>
        <dbReference type="Proteomes" id="UP000008854"/>
    </source>
</evidence>
<evidence type="ECO:0000313" key="2">
    <source>
        <dbReference type="WBParaSite" id="Smp_096050.1"/>
    </source>
</evidence>
<dbReference type="Proteomes" id="UP000008854">
    <property type="component" value="Unassembled WGS sequence"/>
</dbReference>
<dbReference type="KEGG" id="smm:Smp_096050"/>
<dbReference type="HOGENOM" id="CLU_2515473_0_0_1"/>
<keyword evidence="1" id="KW-1185">Reference proteome</keyword>
<organism evidence="1 2">
    <name type="scientific">Schistosoma mansoni</name>
    <name type="common">Blood fluke</name>
    <dbReference type="NCBI Taxonomy" id="6183"/>
    <lineage>
        <taxon>Eukaryota</taxon>
        <taxon>Metazoa</taxon>
        <taxon>Spiralia</taxon>
        <taxon>Lophotrochozoa</taxon>
        <taxon>Platyhelminthes</taxon>
        <taxon>Trematoda</taxon>
        <taxon>Digenea</taxon>
        <taxon>Strigeidida</taxon>
        <taxon>Schistosomatoidea</taxon>
        <taxon>Schistosomatidae</taxon>
        <taxon>Schistosoma</taxon>
    </lineage>
</organism>